<dbReference type="EMBL" id="JAUSZV010000005">
    <property type="protein sequence ID" value="MDQ0911039.1"/>
    <property type="molecule type" value="Genomic_DNA"/>
</dbReference>
<protein>
    <submittedName>
        <fullName evidence="1">Quercetin dioxygenase-like cupin family protein</fullName>
    </submittedName>
</protein>
<dbReference type="GO" id="GO:0051213">
    <property type="term" value="F:dioxygenase activity"/>
    <property type="evidence" value="ECO:0007669"/>
    <property type="project" value="UniProtKB-KW"/>
</dbReference>
<comment type="caution">
    <text evidence="1">The sequence shown here is derived from an EMBL/GenBank/DDBJ whole genome shotgun (WGS) entry which is preliminary data.</text>
</comment>
<gene>
    <name evidence="1" type="ORF">QFZ22_007024</name>
</gene>
<name>A0AAW8FMY4_9ACTN</name>
<keyword evidence="1" id="KW-0223">Dioxygenase</keyword>
<reference evidence="1" key="1">
    <citation type="submission" date="2023-07" db="EMBL/GenBank/DDBJ databases">
        <title>Comparative genomics of wheat-associated soil bacteria to identify genetic determinants of phenazine resistance.</title>
        <authorList>
            <person name="Mouncey N."/>
        </authorList>
    </citation>
    <scope>NUCLEOTIDE SEQUENCE</scope>
    <source>
        <strain evidence="1">V4I22</strain>
    </source>
</reference>
<organism evidence="1 2">
    <name type="scientific">Streptomyces canus</name>
    <dbReference type="NCBI Taxonomy" id="58343"/>
    <lineage>
        <taxon>Bacteria</taxon>
        <taxon>Bacillati</taxon>
        <taxon>Actinomycetota</taxon>
        <taxon>Actinomycetes</taxon>
        <taxon>Kitasatosporales</taxon>
        <taxon>Streptomycetaceae</taxon>
        <taxon>Streptomyces</taxon>
        <taxon>Streptomyces aurantiacus group</taxon>
    </lineage>
</organism>
<dbReference type="InterPro" id="IPR011051">
    <property type="entry name" value="RmlC_Cupin_sf"/>
</dbReference>
<sequence>MFCQTHSHVTFPLGVTTSSRPKGIIMRNMLRAAAVGAACTALSLTSAVAQATPGGPGVTGKVLAQKTIGDRDYILREVTIPPGQGTGWHYHDGTLYAYVKQGTLSHFDATCASDGVYDKGSSLKEPSGADHVHLGQNRGATDVVLEVLYVLPHGAPFAEDAPNPGCTFQ</sequence>
<evidence type="ECO:0000313" key="2">
    <source>
        <dbReference type="Proteomes" id="UP001234216"/>
    </source>
</evidence>
<dbReference type="Gene3D" id="2.60.120.10">
    <property type="entry name" value="Jelly Rolls"/>
    <property type="match status" value="1"/>
</dbReference>
<dbReference type="Proteomes" id="UP001234216">
    <property type="component" value="Unassembled WGS sequence"/>
</dbReference>
<dbReference type="AlphaFoldDB" id="A0AAW8FMY4"/>
<evidence type="ECO:0000313" key="1">
    <source>
        <dbReference type="EMBL" id="MDQ0911039.1"/>
    </source>
</evidence>
<dbReference type="SUPFAM" id="SSF51182">
    <property type="entry name" value="RmlC-like cupins"/>
    <property type="match status" value="1"/>
</dbReference>
<keyword evidence="1" id="KW-0560">Oxidoreductase</keyword>
<accession>A0AAW8FMY4</accession>
<dbReference type="InterPro" id="IPR014710">
    <property type="entry name" value="RmlC-like_jellyroll"/>
</dbReference>
<proteinExistence type="predicted"/>